<dbReference type="EMBL" id="JAWIZZ010000045">
    <property type="protein sequence ID" value="KAK5779919.1"/>
    <property type="molecule type" value="Genomic_DNA"/>
</dbReference>
<feature type="compositionally biased region" description="Low complexity" evidence="1">
    <location>
        <begin position="301"/>
        <end position="346"/>
    </location>
</feature>
<protein>
    <submittedName>
        <fullName evidence="2">Uncharacterized protein</fullName>
    </submittedName>
</protein>
<organism evidence="2 3">
    <name type="scientific">Arxiozyma heterogenica</name>
    <dbReference type="NCBI Taxonomy" id="278026"/>
    <lineage>
        <taxon>Eukaryota</taxon>
        <taxon>Fungi</taxon>
        <taxon>Dikarya</taxon>
        <taxon>Ascomycota</taxon>
        <taxon>Saccharomycotina</taxon>
        <taxon>Saccharomycetes</taxon>
        <taxon>Saccharomycetales</taxon>
        <taxon>Saccharomycetaceae</taxon>
        <taxon>Arxiozyma</taxon>
    </lineage>
</organism>
<feature type="compositionally biased region" description="Basic and acidic residues" evidence="1">
    <location>
        <begin position="97"/>
        <end position="110"/>
    </location>
</feature>
<dbReference type="InterPro" id="IPR053203">
    <property type="entry name" value="Cisplatin_resist-associated"/>
</dbReference>
<dbReference type="InterPro" id="IPR022024">
    <property type="entry name" value="DUF3602"/>
</dbReference>
<evidence type="ECO:0000313" key="2">
    <source>
        <dbReference type="EMBL" id="KAK5779919.1"/>
    </source>
</evidence>
<feature type="compositionally biased region" description="Basic residues" evidence="1">
    <location>
        <begin position="270"/>
        <end position="279"/>
    </location>
</feature>
<feature type="region of interest" description="Disordered" evidence="1">
    <location>
        <begin position="1"/>
        <end position="57"/>
    </location>
</feature>
<accession>A0AAN7WKA8</accession>
<dbReference type="PANTHER" id="PTHR34693">
    <property type="entry name" value="PROTEIN PAR32"/>
    <property type="match status" value="1"/>
</dbReference>
<keyword evidence="3" id="KW-1185">Reference proteome</keyword>
<proteinExistence type="predicted"/>
<feature type="region of interest" description="Disordered" evidence="1">
    <location>
        <begin position="238"/>
        <end position="347"/>
    </location>
</feature>
<dbReference type="Proteomes" id="UP001306508">
    <property type="component" value="Unassembled WGS sequence"/>
</dbReference>
<sequence length="362" mass="40179">MSQGYRVSTGRGGAGNMHFSNEKISSPKIIPEGSQTPNILSPVYSTGRGGAGNMRKNIDPTITRKAQDVGDVPVPHHHHHHLNNNNNKNNNNKKLNKHTDKDKDRDKDLSSKNPDVSYMDTIENTITDLDVANEPFIASLENNTMEPLNSRHSQFLYQITRTHTRNSNEEEEDAIIIDEEDYIAPITNEDLFEDNNNNNNISKVTNVLSKIRSHISPVTSSNKDTINQQEKVKFMNTDPKQHHYRSGNGTKLRLVKTISHSKDGSPKTITLKKSRRKSSHGGNKSPPPIVIGRGGAGNIVSPINTNSNHNPNVSVSNSNKKKSSFSSPSSSLSKDKNNSNNNIPSQNKEKKGFLSYIMNIFA</sequence>
<name>A0AAN7WKA8_9SACH</name>
<feature type="region of interest" description="Disordered" evidence="1">
    <location>
        <begin position="70"/>
        <end position="116"/>
    </location>
</feature>
<gene>
    <name evidence="2" type="ORF">RI543_002458</name>
</gene>
<dbReference type="PANTHER" id="PTHR34693:SF1">
    <property type="entry name" value="PROTEIN PAR32"/>
    <property type="match status" value="1"/>
</dbReference>
<dbReference type="Pfam" id="PF12223">
    <property type="entry name" value="DUF3602"/>
    <property type="match status" value="1"/>
</dbReference>
<dbReference type="AlphaFoldDB" id="A0AAN7WKA8"/>
<evidence type="ECO:0000313" key="3">
    <source>
        <dbReference type="Proteomes" id="UP001306508"/>
    </source>
</evidence>
<evidence type="ECO:0000256" key="1">
    <source>
        <dbReference type="SAM" id="MobiDB-lite"/>
    </source>
</evidence>
<reference evidence="3" key="1">
    <citation type="submission" date="2023-07" db="EMBL/GenBank/DDBJ databases">
        <title>A draft genome of Kazachstania heterogenica Y-27499.</title>
        <authorList>
            <person name="Donic C."/>
            <person name="Kralova J.S."/>
            <person name="Fidel L."/>
            <person name="Ben-Dor S."/>
            <person name="Jung S."/>
        </authorList>
    </citation>
    <scope>NUCLEOTIDE SEQUENCE [LARGE SCALE GENOMIC DNA]</scope>
    <source>
        <strain evidence="3">Y27499</strain>
    </source>
</reference>
<comment type="caution">
    <text evidence="2">The sequence shown here is derived from an EMBL/GenBank/DDBJ whole genome shotgun (WGS) entry which is preliminary data.</text>
</comment>
<feature type="compositionally biased region" description="Low complexity" evidence="1">
    <location>
        <begin position="83"/>
        <end position="93"/>
    </location>
</feature>